<evidence type="ECO:0000313" key="6">
    <source>
        <dbReference type="EMBL" id="QHU07751.1"/>
    </source>
</evidence>
<evidence type="ECO:0000256" key="4">
    <source>
        <dbReference type="ARBA" id="ARBA00023080"/>
    </source>
</evidence>
<sequence length="136" mass="14649">MNFMMSEDAFEPRRATSGSAGYDLKSVQDVEIESGSREQVKTGVILEIPNGFYGQIKSRSGLTMKFGLDVAGGVIDSDYRGEIIVILCNNGKKKYKVSKGDSIAQIIVVPYAALKLNLVSSLTSTKRGNNGFGSTD</sequence>
<dbReference type="SUPFAM" id="SSF51283">
    <property type="entry name" value="dUTPase-like"/>
    <property type="match status" value="1"/>
</dbReference>
<organism evidence="6">
    <name type="scientific">viral metagenome</name>
    <dbReference type="NCBI Taxonomy" id="1070528"/>
    <lineage>
        <taxon>unclassified sequences</taxon>
        <taxon>metagenomes</taxon>
        <taxon>organismal metagenomes</taxon>
    </lineage>
</organism>
<dbReference type="InterPro" id="IPR036157">
    <property type="entry name" value="dUTPase-like_sf"/>
</dbReference>
<dbReference type="GO" id="GO:0046081">
    <property type="term" value="P:dUTP catabolic process"/>
    <property type="evidence" value="ECO:0007669"/>
    <property type="project" value="InterPro"/>
</dbReference>
<dbReference type="InterPro" id="IPR008181">
    <property type="entry name" value="dUTPase"/>
</dbReference>
<dbReference type="InterPro" id="IPR029054">
    <property type="entry name" value="dUTPase-like"/>
</dbReference>
<dbReference type="Pfam" id="PF00692">
    <property type="entry name" value="dUTPase"/>
    <property type="match status" value="1"/>
</dbReference>
<accession>A0A6C0JS74</accession>
<feature type="domain" description="dUTPase-like" evidence="5">
    <location>
        <begin position="12"/>
        <end position="135"/>
    </location>
</feature>
<dbReference type="EC" id="3.6.1.23" evidence="2"/>
<name>A0A6C0JS74_9ZZZZ</name>
<keyword evidence="4" id="KW-0546">Nucleotide metabolism</keyword>
<keyword evidence="3" id="KW-0378">Hydrolase</keyword>
<evidence type="ECO:0000256" key="2">
    <source>
        <dbReference type="ARBA" id="ARBA00012379"/>
    </source>
</evidence>
<dbReference type="GO" id="GO:0006226">
    <property type="term" value="P:dUMP biosynthetic process"/>
    <property type="evidence" value="ECO:0007669"/>
    <property type="project" value="InterPro"/>
</dbReference>
<dbReference type="InterPro" id="IPR033704">
    <property type="entry name" value="dUTPase_trimeric"/>
</dbReference>
<dbReference type="PANTHER" id="PTHR11241:SF0">
    <property type="entry name" value="DEOXYURIDINE 5'-TRIPHOSPHATE NUCLEOTIDOHYDROLASE"/>
    <property type="match status" value="1"/>
</dbReference>
<comment type="similarity">
    <text evidence="1">Belongs to the dUTPase family.</text>
</comment>
<dbReference type="GO" id="GO:0000287">
    <property type="term" value="F:magnesium ion binding"/>
    <property type="evidence" value="ECO:0007669"/>
    <property type="project" value="InterPro"/>
</dbReference>
<dbReference type="Gene3D" id="2.70.40.10">
    <property type="match status" value="1"/>
</dbReference>
<evidence type="ECO:0000256" key="1">
    <source>
        <dbReference type="ARBA" id="ARBA00006581"/>
    </source>
</evidence>
<dbReference type="PANTHER" id="PTHR11241">
    <property type="entry name" value="DEOXYURIDINE 5'-TRIPHOSPHATE NUCLEOTIDOHYDROLASE"/>
    <property type="match status" value="1"/>
</dbReference>
<evidence type="ECO:0000259" key="5">
    <source>
        <dbReference type="Pfam" id="PF00692"/>
    </source>
</evidence>
<dbReference type="NCBIfam" id="TIGR00576">
    <property type="entry name" value="dut"/>
    <property type="match status" value="1"/>
</dbReference>
<evidence type="ECO:0000256" key="3">
    <source>
        <dbReference type="ARBA" id="ARBA00022801"/>
    </source>
</evidence>
<protein>
    <recommendedName>
        <fullName evidence="2">dUTP diphosphatase</fullName>
        <ecNumber evidence="2">3.6.1.23</ecNumber>
    </recommendedName>
</protein>
<dbReference type="AlphaFoldDB" id="A0A6C0JS74"/>
<dbReference type="NCBIfam" id="NF001862">
    <property type="entry name" value="PRK00601.1"/>
    <property type="match status" value="1"/>
</dbReference>
<reference evidence="6" key="1">
    <citation type="journal article" date="2020" name="Nature">
        <title>Giant virus diversity and host interactions through global metagenomics.</title>
        <authorList>
            <person name="Schulz F."/>
            <person name="Roux S."/>
            <person name="Paez-Espino D."/>
            <person name="Jungbluth S."/>
            <person name="Walsh D.A."/>
            <person name="Denef V.J."/>
            <person name="McMahon K.D."/>
            <person name="Konstantinidis K.T."/>
            <person name="Eloe-Fadrosh E.A."/>
            <person name="Kyrpides N.C."/>
            <person name="Woyke T."/>
        </authorList>
    </citation>
    <scope>NUCLEOTIDE SEQUENCE</scope>
    <source>
        <strain evidence="6">GVMAG-S-1041349-163</strain>
    </source>
</reference>
<proteinExistence type="inferred from homology"/>
<dbReference type="GO" id="GO:0004170">
    <property type="term" value="F:dUTP diphosphatase activity"/>
    <property type="evidence" value="ECO:0007669"/>
    <property type="project" value="UniProtKB-EC"/>
</dbReference>
<dbReference type="CDD" id="cd07557">
    <property type="entry name" value="trimeric_dUTPase"/>
    <property type="match status" value="1"/>
</dbReference>
<dbReference type="EMBL" id="MN740686">
    <property type="protein sequence ID" value="QHU07751.1"/>
    <property type="molecule type" value="Genomic_DNA"/>
</dbReference>